<proteinExistence type="inferred from homology"/>
<accession>A0A9P6Q444</accession>
<dbReference type="Pfam" id="PF10232">
    <property type="entry name" value="Med8"/>
    <property type="match status" value="1"/>
</dbReference>
<evidence type="ECO:0000256" key="2">
    <source>
        <dbReference type="SAM" id="MobiDB-lite"/>
    </source>
</evidence>
<keyword evidence="4" id="KW-1185">Reference proteome</keyword>
<evidence type="ECO:0000313" key="3">
    <source>
        <dbReference type="EMBL" id="KAG0260229.1"/>
    </source>
</evidence>
<keyword evidence="1" id="KW-0805">Transcription regulation</keyword>
<comment type="function">
    <text evidence="1">Component of the Mediator complex, a coactivator involved in the regulated transcription of nearly all RNA polymerase II-dependent genes. Mediator functions as a bridge to convey information from gene-specific regulatory proteins to the basal RNA polymerase II transcription machinery. Mediator is recruited to promoters by direct interactions with regulatory proteins and serves as a scaffold for the assembly of a functional preinitiation complex with RNA polymerase II and the general transcription factors.</text>
</comment>
<evidence type="ECO:0000256" key="1">
    <source>
        <dbReference type="RuleBase" id="RU364144"/>
    </source>
</evidence>
<dbReference type="GO" id="GO:0003712">
    <property type="term" value="F:transcription coregulator activity"/>
    <property type="evidence" value="ECO:0007669"/>
    <property type="project" value="InterPro"/>
</dbReference>
<dbReference type="OrthoDB" id="5568181at2759"/>
<feature type="region of interest" description="Disordered" evidence="2">
    <location>
        <begin position="110"/>
        <end position="150"/>
    </location>
</feature>
<dbReference type="GO" id="GO:0016592">
    <property type="term" value="C:mediator complex"/>
    <property type="evidence" value="ECO:0007669"/>
    <property type="project" value="InterPro"/>
</dbReference>
<feature type="region of interest" description="Disordered" evidence="2">
    <location>
        <begin position="301"/>
        <end position="393"/>
    </location>
</feature>
<sequence>MSTTFPQTEINLEALENVRTRLFQLQESILFFLRSINPETTPGTVSWTELHSKFNVLIAKYLHLTNILNDPHSTLLQSYIVFPNESPANDQQVQNLSVLLRTKLFPELQQDVEDRTRDGDVPGLTTPSTTTTTGPGAGGGANASAPIGGTPEERRVLAALKLKVTMHDALCQAADEIFENQRDMVHTKVRYESDDEDEVDNNADAKQQQVDENNNTPAAGTRIGKTDGNHRHMANDILQVDDFAIGASSSLSNGSVRYIDDWGGVLNDVGGFGSMEENVNEDTDGDGQEELDDKYFEMRRQEAAAAEQEESEEESSGNEIEEDNVMTPVFQADVPQSVEEQGKIDEHDDDDFMEVSTQSQAMETAGSNTAETMMEDTFGGESGSGEEDMEEIM</sequence>
<dbReference type="Gene3D" id="1.20.58.1710">
    <property type="match status" value="1"/>
</dbReference>
<feature type="compositionally biased region" description="Low complexity" evidence="2">
    <location>
        <begin position="122"/>
        <end position="134"/>
    </location>
</feature>
<feature type="compositionally biased region" description="Acidic residues" evidence="2">
    <location>
        <begin position="307"/>
        <end position="324"/>
    </location>
</feature>
<dbReference type="GO" id="GO:0006357">
    <property type="term" value="P:regulation of transcription by RNA polymerase II"/>
    <property type="evidence" value="ECO:0007669"/>
    <property type="project" value="InterPro"/>
</dbReference>
<reference evidence="3" key="1">
    <citation type="journal article" date="2020" name="Fungal Divers.">
        <title>Resolving the Mortierellaceae phylogeny through synthesis of multi-gene phylogenetics and phylogenomics.</title>
        <authorList>
            <person name="Vandepol N."/>
            <person name="Liber J."/>
            <person name="Desiro A."/>
            <person name="Na H."/>
            <person name="Kennedy M."/>
            <person name="Barry K."/>
            <person name="Grigoriev I.V."/>
            <person name="Miller A.N."/>
            <person name="O'Donnell K."/>
            <person name="Stajich J.E."/>
            <person name="Bonito G."/>
        </authorList>
    </citation>
    <scope>NUCLEOTIDE SEQUENCE</scope>
    <source>
        <strain evidence="3">KOD948</strain>
    </source>
</reference>
<name>A0A9P6Q444_9FUNG</name>
<feature type="compositionally biased region" description="Polar residues" evidence="2">
    <location>
        <begin position="206"/>
        <end position="218"/>
    </location>
</feature>
<feature type="region of interest" description="Disordered" evidence="2">
    <location>
        <begin position="192"/>
        <end position="229"/>
    </location>
</feature>
<organism evidence="3 4">
    <name type="scientific">Mortierella polycephala</name>
    <dbReference type="NCBI Taxonomy" id="41804"/>
    <lineage>
        <taxon>Eukaryota</taxon>
        <taxon>Fungi</taxon>
        <taxon>Fungi incertae sedis</taxon>
        <taxon>Mucoromycota</taxon>
        <taxon>Mortierellomycotina</taxon>
        <taxon>Mortierellomycetes</taxon>
        <taxon>Mortierellales</taxon>
        <taxon>Mortierellaceae</taxon>
        <taxon>Mortierella</taxon>
    </lineage>
</organism>
<gene>
    <name evidence="1" type="primary">MED8</name>
    <name evidence="3" type="ORF">BG011_002060</name>
</gene>
<comment type="caution">
    <text evidence="3">The sequence shown here is derived from an EMBL/GenBank/DDBJ whole genome shotgun (WGS) entry which is preliminary data.</text>
</comment>
<comment type="subunit">
    <text evidence="1">Component of the Mediator complex.</text>
</comment>
<evidence type="ECO:0000313" key="4">
    <source>
        <dbReference type="Proteomes" id="UP000726737"/>
    </source>
</evidence>
<comment type="similarity">
    <text evidence="1">Belongs to the Mediator complex subunit 8 family.</text>
</comment>
<keyword evidence="1" id="KW-0804">Transcription</keyword>
<comment type="subcellular location">
    <subcellularLocation>
        <location evidence="1">Nucleus</location>
    </subcellularLocation>
</comment>
<dbReference type="AlphaFoldDB" id="A0A9P6Q444"/>
<dbReference type="Proteomes" id="UP000726737">
    <property type="component" value="Unassembled WGS sequence"/>
</dbReference>
<keyword evidence="1" id="KW-0010">Activator</keyword>
<dbReference type="InterPro" id="IPR019364">
    <property type="entry name" value="Mediatior_Med8_fun/met"/>
</dbReference>
<feature type="compositionally biased region" description="Acidic residues" evidence="2">
    <location>
        <begin position="384"/>
        <end position="393"/>
    </location>
</feature>
<protein>
    <recommendedName>
        <fullName evidence="1">Mediator of RNA polymerase II transcription subunit 8</fullName>
    </recommendedName>
    <alternativeName>
        <fullName evidence="1">Mediator complex subunit 8</fullName>
    </alternativeName>
</protein>
<dbReference type="EMBL" id="JAAAJA010000161">
    <property type="protein sequence ID" value="KAG0260229.1"/>
    <property type="molecule type" value="Genomic_DNA"/>
</dbReference>
<keyword evidence="1" id="KW-0539">Nucleus</keyword>
<feature type="compositionally biased region" description="Polar residues" evidence="2">
    <location>
        <begin position="355"/>
        <end position="371"/>
    </location>
</feature>